<reference evidence="2" key="1">
    <citation type="submission" date="2020-06" db="EMBL/GenBank/DDBJ databases">
        <title>The complete mitochondrial genome of two Pisolithus species.</title>
        <authorList>
            <person name="Li Q."/>
        </authorList>
    </citation>
    <scope>NUCLEOTIDE SEQUENCE</scope>
</reference>
<feature type="transmembrane region" description="Helical" evidence="1">
    <location>
        <begin position="143"/>
        <end position="165"/>
    </location>
</feature>
<dbReference type="RefSeq" id="YP_010041361.1">
    <property type="nucleotide sequence ID" value="NC_054201.1"/>
</dbReference>
<sequence length="229" mass="26567">MSDNNNLPNDNIPRNRENPDYARLIRYLTTNVAALSSRRPINRLIGLTIANAGNIIADIFSNEERANYWIDQYNFYMINGRLRGGQDGTGPFERGTNPFENNSDNSNNFVDSSHFLGNFDFIREFLTPVEHSIPLETLINIHILVNLGLFVMVSLLIVLIIYLYVNLIILFNKDYFLNKVKNKYVLMYVKYVVFKTRVDIFVISFMILGVLFFIAYSLHYLIIHPIVIK</sequence>
<feature type="transmembrane region" description="Helical" evidence="1">
    <location>
        <begin position="200"/>
        <end position="223"/>
    </location>
</feature>
<dbReference type="EMBL" id="MT577034">
    <property type="protein sequence ID" value="QPA36138.1"/>
    <property type="molecule type" value="Genomic_DNA"/>
</dbReference>
<geneLocation type="mitochondrion" evidence="2"/>
<protein>
    <submittedName>
        <fullName evidence="2">Uncharacterized protein</fullName>
    </submittedName>
</protein>
<dbReference type="GeneID" id="63647839"/>
<gene>
    <name evidence="2" type="primary">orf229</name>
</gene>
<accession>A0A873QKT1</accession>
<name>A0A873QKT1_9AGAM</name>
<organism evidence="2">
    <name type="scientific">Pisolithus microcarpus</name>
    <dbReference type="NCBI Taxonomy" id="178872"/>
    <lineage>
        <taxon>Eukaryota</taxon>
        <taxon>Fungi</taxon>
        <taxon>Dikarya</taxon>
        <taxon>Basidiomycota</taxon>
        <taxon>Agaricomycotina</taxon>
        <taxon>Agaricomycetes</taxon>
        <taxon>Agaricomycetidae</taxon>
        <taxon>Boletales</taxon>
        <taxon>Sclerodermatineae</taxon>
        <taxon>Pisolithaceae</taxon>
        <taxon>Pisolithus</taxon>
    </lineage>
</organism>
<dbReference type="AlphaFoldDB" id="A0A873QKT1"/>
<keyword evidence="2" id="KW-0496">Mitochondrion</keyword>
<evidence type="ECO:0000256" key="1">
    <source>
        <dbReference type="SAM" id="Phobius"/>
    </source>
</evidence>
<keyword evidence="1" id="KW-0472">Membrane</keyword>
<keyword evidence="1" id="KW-1133">Transmembrane helix</keyword>
<evidence type="ECO:0000313" key="2">
    <source>
        <dbReference type="EMBL" id="QPA36138.1"/>
    </source>
</evidence>
<keyword evidence="1" id="KW-0812">Transmembrane</keyword>
<proteinExistence type="predicted"/>